<reference evidence="1" key="1">
    <citation type="submission" date="2017-10" db="EMBL/GenBank/DDBJ databases">
        <title>Genome sequence of cellulolytic Lachnospiraceae bacterium XHS1971 isolated from hotspring sediment.</title>
        <authorList>
            <person name="Vasudevan G."/>
            <person name="Joshi A.J."/>
            <person name="Hivarkar S."/>
            <person name="Lanjekar V.B."/>
            <person name="Dhakephalkar P.K."/>
            <person name="Dagar S."/>
        </authorList>
    </citation>
    <scope>NUCLEOTIDE SEQUENCE</scope>
    <source>
        <strain evidence="1">XHS1971</strain>
    </source>
</reference>
<dbReference type="EMBL" id="PEDL01000001">
    <property type="protein sequence ID" value="PHV72330.1"/>
    <property type="molecule type" value="Genomic_DNA"/>
</dbReference>
<name>A0AC61DG74_9FIRM</name>
<comment type="caution">
    <text evidence="1">The sequence shown here is derived from an EMBL/GenBank/DDBJ whole genome shotgun (WGS) entry which is preliminary data.</text>
</comment>
<keyword evidence="2" id="KW-1185">Reference proteome</keyword>
<sequence>MFSKLKTYFFILLSFSFIACTSTKASSMPNQSVIEGYLNDLITIQNQIFTLGEKVAFPDDTLSSQNLQPEFNYISNSLQSISGKLISELASNKNSLAQSEQIRLLLTASNYAQNSLDELKSFSVKQSALEKFSTLERYFGFRVYANNTLNFVSNFLSTLGK</sequence>
<protein>
    <submittedName>
        <fullName evidence="1">Uncharacterized protein</fullName>
    </submittedName>
</protein>
<evidence type="ECO:0000313" key="1">
    <source>
        <dbReference type="EMBL" id="PHV72330.1"/>
    </source>
</evidence>
<organism evidence="1 2">
    <name type="scientific">Sporanaerobium hydrogeniformans</name>
    <dbReference type="NCBI Taxonomy" id="3072179"/>
    <lineage>
        <taxon>Bacteria</taxon>
        <taxon>Bacillati</taxon>
        <taxon>Bacillota</taxon>
        <taxon>Clostridia</taxon>
        <taxon>Lachnospirales</taxon>
        <taxon>Lachnospiraceae</taxon>
        <taxon>Sporanaerobium</taxon>
    </lineage>
</organism>
<dbReference type="Proteomes" id="UP000224460">
    <property type="component" value="Unassembled WGS sequence"/>
</dbReference>
<gene>
    <name evidence="1" type="ORF">CS063_02310</name>
</gene>
<accession>A0AC61DG74</accession>
<evidence type="ECO:0000313" key="2">
    <source>
        <dbReference type="Proteomes" id="UP000224460"/>
    </source>
</evidence>
<proteinExistence type="predicted"/>